<reference evidence="2" key="1">
    <citation type="journal article" date="2022" name="bioRxiv">
        <title>Sequencing and chromosome-scale assembly of the giantPleurodeles waltlgenome.</title>
        <authorList>
            <person name="Brown T."/>
            <person name="Elewa A."/>
            <person name="Iarovenko S."/>
            <person name="Subramanian E."/>
            <person name="Araus A.J."/>
            <person name="Petzold A."/>
            <person name="Susuki M."/>
            <person name="Suzuki K.-i.T."/>
            <person name="Hayashi T."/>
            <person name="Toyoda A."/>
            <person name="Oliveira C."/>
            <person name="Osipova E."/>
            <person name="Leigh N.D."/>
            <person name="Simon A."/>
            <person name="Yun M.H."/>
        </authorList>
    </citation>
    <scope>NUCLEOTIDE SEQUENCE</scope>
    <source>
        <strain evidence="2">20211129_DDA</strain>
        <tissue evidence="2">Liver</tissue>
    </source>
</reference>
<sequence length="75" mass="8085">MRTTASRVKTSSGKVEPLCACVIPNVTWLRRLEWSTSYGGMEEPKESGVPAAANHGGYTPKSSQVLWEDGATQTS</sequence>
<evidence type="ECO:0000256" key="1">
    <source>
        <dbReference type="SAM" id="MobiDB-lite"/>
    </source>
</evidence>
<accession>A0AAV7N8K5</accession>
<feature type="region of interest" description="Disordered" evidence="1">
    <location>
        <begin position="40"/>
        <end position="75"/>
    </location>
</feature>
<evidence type="ECO:0000313" key="3">
    <source>
        <dbReference type="Proteomes" id="UP001066276"/>
    </source>
</evidence>
<proteinExistence type="predicted"/>
<comment type="caution">
    <text evidence="2">The sequence shown here is derived from an EMBL/GenBank/DDBJ whole genome shotgun (WGS) entry which is preliminary data.</text>
</comment>
<keyword evidence="3" id="KW-1185">Reference proteome</keyword>
<protein>
    <submittedName>
        <fullName evidence="2">Uncharacterized protein</fullName>
    </submittedName>
</protein>
<organism evidence="2 3">
    <name type="scientific">Pleurodeles waltl</name>
    <name type="common">Iberian ribbed newt</name>
    <dbReference type="NCBI Taxonomy" id="8319"/>
    <lineage>
        <taxon>Eukaryota</taxon>
        <taxon>Metazoa</taxon>
        <taxon>Chordata</taxon>
        <taxon>Craniata</taxon>
        <taxon>Vertebrata</taxon>
        <taxon>Euteleostomi</taxon>
        <taxon>Amphibia</taxon>
        <taxon>Batrachia</taxon>
        <taxon>Caudata</taxon>
        <taxon>Salamandroidea</taxon>
        <taxon>Salamandridae</taxon>
        <taxon>Pleurodelinae</taxon>
        <taxon>Pleurodeles</taxon>
    </lineage>
</organism>
<feature type="compositionally biased region" description="Polar residues" evidence="1">
    <location>
        <begin position="60"/>
        <end position="75"/>
    </location>
</feature>
<dbReference type="EMBL" id="JANPWB010000012">
    <property type="protein sequence ID" value="KAJ1112392.1"/>
    <property type="molecule type" value="Genomic_DNA"/>
</dbReference>
<name>A0AAV7N8K5_PLEWA</name>
<dbReference type="Proteomes" id="UP001066276">
    <property type="component" value="Chromosome 8"/>
</dbReference>
<gene>
    <name evidence="2" type="ORF">NDU88_000656</name>
</gene>
<evidence type="ECO:0000313" key="2">
    <source>
        <dbReference type="EMBL" id="KAJ1112392.1"/>
    </source>
</evidence>
<dbReference type="AlphaFoldDB" id="A0AAV7N8K5"/>